<dbReference type="EMBL" id="JASCZI010272077">
    <property type="protein sequence ID" value="MED6219920.1"/>
    <property type="molecule type" value="Genomic_DNA"/>
</dbReference>
<gene>
    <name evidence="1" type="ORF">PIB30_040296</name>
</gene>
<keyword evidence="2" id="KW-1185">Reference proteome</keyword>
<organism evidence="1 2">
    <name type="scientific">Stylosanthes scabra</name>
    <dbReference type="NCBI Taxonomy" id="79078"/>
    <lineage>
        <taxon>Eukaryota</taxon>
        <taxon>Viridiplantae</taxon>
        <taxon>Streptophyta</taxon>
        <taxon>Embryophyta</taxon>
        <taxon>Tracheophyta</taxon>
        <taxon>Spermatophyta</taxon>
        <taxon>Magnoliopsida</taxon>
        <taxon>eudicotyledons</taxon>
        <taxon>Gunneridae</taxon>
        <taxon>Pentapetalae</taxon>
        <taxon>rosids</taxon>
        <taxon>fabids</taxon>
        <taxon>Fabales</taxon>
        <taxon>Fabaceae</taxon>
        <taxon>Papilionoideae</taxon>
        <taxon>50 kb inversion clade</taxon>
        <taxon>dalbergioids sensu lato</taxon>
        <taxon>Dalbergieae</taxon>
        <taxon>Pterocarpus clade</taxon>
        <taxon>Stylosanthes</taxon>
    </lineage>
</organism>
<sequence length="57" mass="6641">MEDPDKLFRGYEEAMYKHDMVDHIAGMLEQLSEKVLRTQWHVIAAPSELARPLLRCA</sequence>
<comment type="caution">
    <text evidence="1">The sequence shown here is derived from an EMBL/GenBank/DDBJ whole genome shotgun (WGS) entry which is preliminary data.</text>
</comment>
<accession>A0ABU6ZD80</accession>
<name>A0ABU6ZD80_9FABA</name>
<proteinExistence type="predicted"/>
<reference evidence="1 2" key="1">
    <citation type="journal article" date="2023" name="Plants (Basel)">
        <title>Bridging the Gap: Combining Genomics and Transcriptomics Approaches to Understand Stylosanthes scabra, an Orphan Legume from the Brazilian Caatinga.</title>
        <authorList>
            <person name="Ferreira-Neto J.R.C."/>
            <person name="da Silva M.D."/>
            <person name="Binneck E."/>
            <person name="de Melo N.F."/>
            <person name="da Silva R.H."/>
            <person name="de Melo A.L.T.M."/>
            <person name="Pandolfi V."/>
            <person name="Bustamante F.O."/>
            <person name="Brasileiro-Vidal A.C."/>
            <person name="Benko-Iseppon A.M."/>
        </authorList>
    </citation>
    <scope>NUCLEOTIDE SEQUENCE [LARGE SCALE GENOMIC DNA]</scope>
    <source>
        <tissue evidence="1">Leaves</tissue>
    </source>
</reference>
<evidence type="ECO:0000313" key="2">
    <source>
        <dbReference type="Proteomes" id="UP001341840"/>
    </source>
</evidence>
<protein>
    <submittedName>
        <fullName evidence="1">Uncharacterized protein</fullName>
    </submittedName>
</protein>
<dbReference type="Proteomes" id="UP001341840">
    <property type="component" value="Unassembled WGS sequence"/>
</dbReference>
<evidence type="ECO:0000313" key="1">
    <source>
        <dbReference type="EMBL" id="MED6219920.1"/>
    </source>
</evidence>